<accession>B6BIS8</accession>
<accession>H1FWD5</accession>
<organism evidence="1 2">
    <name type="scientific">Sulfurimonas gotlandica (strain DSM 19862 / JCM 16533 / GD1)</name>
    <dbReference type="NCBI Taxonomy" id="929558"/>
    <lineage>
        <taxon>Bacteria</taxon>
        <taxon>Pseudomonadati</taxon>
        <taxon>Campylobacterota</taxon>
        <taxon>Epsilonproteobacteria</taxon>
        <taxon>Campylobacterales</taxon>
        <taxon>Sulfurimonadaceae</taxon>
        <taxon>Sulfurimonas</taxon>
    </lineage>
</organism>
<name>B6BIS8_SULGG</name>
<reference evidence="1 2" key="1">
    <citation type="journal article" date="2012" name="Proc. Natl. Acad. Sci. U.S.A.">
        <title>Genome and physiology of a model Epsilonproteobacterium responsible for sulfide detoxification in marine oxygen depletion zones.</title>
        <authorList>
            <person name="Grote J."/>
            <person name="Schott T."/>
            <person name="Bruckner C.G."/>
            <person name="Glockner F.O."/>
            <person name="Jost G."/>
            <person name="Teeling H."/>
            <person name="Labrenz M."/>
            <person name="Jurgens K."/>
        </authorList>
    </citation>
    <scope>NUCLEOTIDE SEQUENCE [LARGE SCALE GENOMIC DNA]</scope>
    <source>
        <strain evidence="1 2">GD1</strain>
    </source>
</reference>
<dbReference type="Proteomes" id="UP000006431">
    <property type="component" value="Unassembled WGS sequence"/>
</dbReference>
<evidence type="ECO:0000313" key="2">
    <source>
        <dbReference type="Proteomes" id="UP000006431"/>
    </source>
</evidence>
<proteinExistence type="predicted"/>
<dbReference type="PATRIC" id="fig|929558.9.peg.2663"/>
<gene>
    <name evidence="1" type="ORF">SMGD1_1915</name>
</gene>
<protein>
    <submittedName>
        <fullName evidence="1">Uncharacterized protein</fullName>
    </submittedName>
</protein>
<evidence type="ECO:0000313" key="1">
    <source>
        <dbReference type="EMBL" id="EHP30438.1"/>
    </source>
</evidence>
<sequence>MILPVFWFAKIIMQRYFKMVTSKNMTKKSTNFYLFQFKDFKVN</sequence>
<dbReference type="HOGENOM" id="CLU_3240560_0_0_7"/>
<dbReference type="AlphaFoldDB" id="B6BIS8"/>
<dbReference type="EMBL" id="AFRZ01000001">
    <property type="protein sequence ID" value="EHP30438.1"/>
    <property type="molecule type" value="Genomic_DNA"/>
</dbReference>
<dbReference type="STRING" id="929558.SMGD1_1915"/>
<comment type="caution">
    <text evidence="1">The sequence shown here is derived from an EMBL/GenBank/DDBJ whole genome shotgun (WGS) entry which is preliminary data.</text>
</comment>
<keyword evidence="2" id="KW-1185">Reference proteome</keyword>